<dbReference type="RefSeq" id="WP_076559258.1">
    <property type="nucleotide sequence ID" value="NZ_FTOC01000006.1"/>
</dbReference>
<dbReference type="Proteomes" id="UP000187608">
    <property type="component" value="Unassembled WGS sequence"/>
</dbReference>
<name>A0A1N7JJG2_9BACI</name>
<keyword evidence="2" id="KW-1185">Reference proteome</keyword>
<accession>A0A1N7JJG2</accession>
<reference evidence="2" key="1">
    <citation type="submission" date="2017-01" db="EMBL/GenBank/DDBJ databases">
        <authorList>
            <person name="Varghese N."/>
            <person name="Submissions S."/>
        </authorList>
    </citation>
    <scope>NUCLEOTIDE SEQUENCE [LARGE SCALE GENOMIC DNA]</scope>
    <source>
        <strain evidence="2">DSM 23127</strain>
    </source>
</reference>
<dbReference type="EMBL" id="FTOC01000006">
    <property type="protein sequence ID" value="SIS49459.1"/>
    <property type="molecule type" value="Genomic_DNA"/>
</dbReference>
<evidence type="ECO:0000313" key="2">
    <source>
        <dbReference type="Proteomes" id="UP000187608"/>
    </source>
</evidence>
<sequence length="133" mass="14987">MEPITKKRTYAVLIDMALSNLVVAGVEAAIRKKVKVKNEAVHNLLNPTLITWGLEYAQLKCCSQTVGYKLMGLKLESEDGSPLTSSQIIRRMAYRDFASSISYMKDKENFTQDEGRSLPQDRFSHTIVKTKST</sequence>
<protein>
    <submittedName>
        <fullName evidence="1">RDD family protein</fullName>
    </submittedName>
</protein>
<organism evidence="1 2">
    <name type="scientific">Salimicrobium flavidum</name>
    <dbReference type="NCBI Taxonomy" id="570947"/>
    <lineage>
        <taxon>Bacteria</taxon>
        <taxon>Bacillati</taxon>
        <taxon>Bacillota</taxon>
        <taxon>Bacilli</taxon>
        <taxon>Bacillales</taxon>
        <taxon>Bacillaceae</taxon>
        <taxon>Salimicrobium</taxon>
    </lineage>
</organism>
<proteinExistence type="predicted"/>
<gene>
    <name evidence="1" type="ORF">SAMN05421687_106150</name>
</gene>
<dbReference type="OrthoDB" id="2354892at2"/>
<evidence type="ECO:0000313" key="1">
    <source>
        <dbReference type="EMBL" id="SIS49459.1"/>
    </source>
</evidence>
<dbReference type="AlphaFoldDB" id="A0A1N7JJG2"/>